<proteinExistence type="predicted"/>
<feature type="chain" id="PRO_5006860704" evidence="1">
    <location>
        <begin position="23"/>
        <end position="88"/>
    </location>
</feature>
<dbReference type="KEGG" id="pnl:PNK_2269"/>
<evidence type="ECO:0000313" key="3">
    <source>
        <dbReference type="Proteomes" id="UP000069902"/>
    </source>
</evidence>
<evidence type="ECO:0000313" key="2">
    <source>
        <dbReference type="EMBL" id="CUI17867.1"/>
    </source>
</evidence>
<feature type="signal peptide" evidence="1">
    <location>
        <begin position="1"/>
        <end position="22"/>
    </location>
</feature>
<sequence>MKRIMLLLTCLLVLGWTNNALCSSFDSQVGLLKYEISKLDKIDNQEESELRKSMIEANIEYVSGSIRLKIKQLEEKLEQIKLKITKLQ</sequence>
<keyword evidence="3" id="KW-1185">Reference proteome</keyword>
<dbReference type="InParanoid" id="A0A0U5K6S4"/>
<organism evidence="2 3">
    <name type="scientific">Candidatus Protochlamydia naegleriophila</name>
    <dbReference type="NCBI Taxonomy" id="389348"/>
    <lineage>
        <taxon>Bacteria</taxon>
        <taxon>Pseudomonadati</taxon>
        <taxon>Chlamydiota</taxon>
        <taxon>Chlamydiia</taxon>
        <taxon>Parachlamydiales</taxon>
        <taxon>Parachlamydiaceae</taxon>
        <taxon>Candidatus Protochlamydia</taxon>
    </lineage>
</organism>
<dbReference type="RefSeq" id="WP_158021800.1">
    <property type="nucleotide sequence ID" value="NZ_LN879502.1"/>
</dbReference>
<dbReference type="PATRIC" id="fig|389348.3.peg.2549"/>
<evidence type="ECO:0000256" key="1">
    <source>
        <dbReference type="SAM" id="SignalP"/>
    </source>
</evidence>
<dbReference type="EMBL" id="LN879502">
    <property type="protein sequence ID" value="CUI17867.1"/>
    <property type="molecule type" value="Genomic_DNA"/>
</dbReference>
<keyword evidence="1" id="KW-0732">Signal</keyword>
<name>A0A0U5K6S4_9BACT</name>
<accession>A0A0U5K6S4</accession>
<reference evidence="3" key="1">
    <citation type="submission" date="2015-09" db="EMBL/GenBank/DDBJ databases">
        <authorList>
            <person name="Bertelli C."/>
        </authorList>
    </citation>
    <scope>NUCLEOTIDE SEQUENCE [LARGE SCALE GENOMIC DNA]</scope>
    <source>
        <strain evidence="3">KNic</strain>
    </source>
</reference>
<dbReference type="Proteomes" id="UP000069902">
    <property type="component" value="Chromosome cPNK"/>
</dbReference>
<gene>
    <name evidence="2" type="ORF">PNK_2269</name>
</gene>
<dbReference type="AlphaFoldDB" id="A0A0U5K6S4"/>
<protein>
    <submittedName>
        <fullName evidence="2">Putative secreted protein</fullName>
    </submittedName>
</protein>
<dbReference type="STRING" id="389348.PNK_2269"/>